<feature type="compositionally biased region" description="Pro residues" evidence="2">
    <location>
        <begin position="68"/>
        <end position="82"/>
    </location>
</feature>
<protein>
    <submittedName>
        <fullName evidence="4">Mediator-associated protein 1</fullName>
    </submittedName>
</protein>
<feature type="region of interest" description="Disordered" evidence="2">
    <location>
        <begin position="231"/>
        <end position="296"/>
    </location>
</feature>
<dbReference type="Pfam" id="PF04504">
    <property type="entry name" value="GeBP-like_DBD"/>
    <property type="match status" value="1"/>
</dbReference>
<dbReference type="InterPro" id="IPR053932">
    <property type="entry name" value="GeBP-like_DBD"/>
</dbReference>
<comment type="caution">
    <text evidence="4">The sequence shown here is derived from an EMBL/GenBank/DDBJ whole genome shotgun (WGS) entry which is preliminary data.</text>
</comment>
<evidence type="ECO:0000256" key="2">
    <source>
        <dbReference type="SAM" id="MobiDB-lite"/>
    </source>
</evidence>
<feature type="compositionally biased region" description="Basic and acidic residues" evidence="2">
    <location>
        <begin position="1"/>
        <end position="14"/>
    </location>
</feature>
<accession>A0AAV9ETJ0</accession>
<comment type="similarity">
    <text evidence="1">Belongs to the GeBP family.</text>
</comment>
<proteinExistence type="inferred from homology"/>
<dbReference type="GO" id="GO:0005634">
    <property type="term" value="C:nucleus"/>
    <property type="evidence" value="ECO:0007669"/>
    <property type="project" value="TreeGrafter"/>
</dbReference>
<feature type="compositionally biased region" description="Low complexity" evidence="2">
    <location>
        <begin position="15"/>
        <end position="24"/>
    </location>
</feature>
<dbReference type="Proteomes" id="UP001180020">
    <property type="component" value="Unassembled WGS sequence"/>
</dbReference>
<evidence type="ECO:0000313" key="5">
    <source>
        <dbReference type="Proteomes" id="UP001180020"/>
    </source>
</evidence>
<feature type="compositionally biased region" description="Low complexity" evidence="2">
    <location>
        <begin position="101"/>
        <end position="114"/>
    </location>
</feature>
<dbReference type="EMBL" id="JAUJYO010000005">
    <property type="protein sequence ID" value="KAK1316471.1"/>
    <property type="molecule type" value="Genomic_DNA"/>
</dbReference>
<dbReference type="PANTHER" id="PTHR31662:SF1">
    <property type="entry name" value="OS01G0249900 PROTEIN"/>
    <property type="match status" value="1"/>
</dbReference>
<feature type="compositionally biased region" description="Low complexity" evidence="2">
    <location>
        <begin position="56"/>
        <end position="67"/>
    </location>
</feature>
<sequence length="409" mass="44756">MAHPLHEGDDRDLNHNNNNNNNNNGASFDDIAGEDEDEDFSSTSDDEGEIHHIIKPSQPQSPSSSSDSPPPPSPAPAAPVPSPDRKRRKLSPSPPSPDVPPDAVAAASTAARKPSAMDDRRLFQRLWTDEDEIAILQGFLEFTSQNRKGGTHHNHHYHDTGPFYDQIRGRLQLDFNKNQLVEKLRRLKKKFRNVVARIEAGKDVSFKTPHDQASFEISRKIWSSYMSPAAPLEEADEDEQTTPIEVSEKKGSQRSRKRSCKRPSVSAAAASDAVMATEEDEKPQPPNFTPAQPPFAMPISSAAAPNVIEDTVRSCFSPLFKELLFSAIGGGNGGGPFGPALQGGFGGLLGPIPLSFQGGNGIGLSVSGAVDDKWRKQQILELEVYSKRMELVQEHIRSTLNELRSMGRS</sequence>
<feature type="compositionally biased region" description="Basic residues" evidence="2">
    <location>
        <begin position="252"/>
        <end position="261"/>
    </location>
</feature>
<evidence type="ECO:0000259" key="3">
    <source>
        <dbReference type="Pfam" id="PF04504"/>
    </source>
</evidence>
<dbReference type="PANTHER" id="PTHR31662">
    <property type="entry name" value="BNAANNG10740D PROTEIN-RELATED"/>
    <property type="match status" value="1"/>
</dbReference>
<dbReference type="InterPro" id="IPR007592">
    <property type="entry name" value="GEBP"/>
</dbReference>
<reference evidence="4" key="2">
    <citation type="submission" date="2023-06" db="EMBL/GenBank/DDBJ databases">
        <authorList>
            <person name="Ma L."/>
            <person name="Liu K.-W."/>
            <person name="Li Z."/>
            <person name="Hsiao Y.-Y."/>
            <person name="Qi Y."/>
            <person name="Fu T."/>
            <person name="Tang G."/>
            <person name="Zhang D."/>
            <person name="Sun W.-H."/>
            <person name="Liu D.-K."/>
            <person name="Li Y."/>
            <person name="Chen G.-Z."/>
            <person name="Liu X.-D."/>
            <person name="Liao X.-Y."/>
            <person name="Jiang Y.-T."/>
            <person name="Yu X."/>
            <person name="Hao Y."/>
            <person name="Huang J."/>
            <person name="Zhao X.-W."/>
            <person name="Ke S."/>
            <person name="Chen Y.-Y."/>
            <person name="Wu W.-L."/>
            <person name="Hsu J.-L."/>
            <person name="Lin Y.-F."/>
            <person name="Huang M.-D."/>
            <person name="Li C.-Y."/>
            <person name="Huang L."/>
            <person name="Wang Z.-W."/>
            <person name="Zhao X."/>
            <person name="Zhong W.-Y."/>
            <person name="Peng D.-H."/>
            <person name="Ahmad S."/>
            <person name="Lan S."/>
            <person name="Zhang J.-S."/>
            <person name="Tsai W.-C."/>
            <person name="Van De Peer Y."/>
            <person name="Liu Z.-J."/>
        </authorList>
    </citation>
    <scope>NUCLEOTIDE SEQUENCE</scope>
    <source>
        <strain evidence="4">CP</strain>
        <tissue evidence="4">Leaves</tissue>
    </source>
</reference>
<gene>
    <name evidence="4" type="ORF">QJS10_CPA05g00077</name>
</gene>
<keyword evidence="5" id="KW-1185">Reference proteome</keyword>
<feature type="region of interest" description="Disordered" evidence="2">
    <location>
        <begin position="1"/>
        <end position="117"/>
    </location>
</feature>
<feature type="domain" description="Glabrous enhancer-binding protein-like DBD" evidence="3">
    <location>
        <begin position="123"/>
        <end position="223"/>
    </location>
</feature>
<name>A0AAV9ETJ0_ACOCL</name>
<reference evidence="4" key="1">
    <citation type="journal article" date="2023" name="Nat. Commun.">
        <title>Diploid and tetraploid genomes of Acorus and the evolution of monocots.</title>
        <authorList>
            <person name="Ma L."/>
            <person name="Liu K.W."/>
            <person name="Li Z."/>
            <person name="Hsiao Y.Y."/>
            <person name="Qi Y."/>
            <person name="Fu T."/>
            <person name="Tang G.D."/>
            <person name="Zhang D."/>
            <person name="Sun W.H."/>
            <person name="Liu D.K."/>
            <person name="Li Y."/>
            <person name="Chen G.Z."/>
            <person name="Liu X.D."/>
            <person name="Liao X.Y."/>
            <person name="Jiang Y.T."/>
            <person name="Yu X."/>
            <person name="Hao Y."/>
            <person name="Huang J."/>
            <person name="Zhao X.W."/>
            <person name="Ke S."/>
            <person name="Chen Y.Y."/>
            <person name="Wu W.L."/>
            <person name="Hsu J.L."/>
            <person name="Lin Y.F."/>
            <person name="Huang M.D."/>
            <person name="Li C.Y."/>
            <person name="Huang L."/>
            <person name="Wang Z.W."/>
            <person name="Zhao X."/>
            <person name="Zhong W.Y."/>
            <person name="Peng D.H."/>
            <person name="Ahmad S."/>
            <person name="Lan S."/>
            <person name="Zhang J.S."/>
            <person name="Tsai W.C."/>
            <person name="Van de Peer Y."/>
            <person name="Liu Z.J."/>
        </authorList>
    </citation>
    <scope>NUCLEOTIDE SEQUENCE</scope>
    <source>
        <strain evidence="4">CP</strain>
    </source>
</reference>
<organism evidence="4 5">
    <name type="scientific">Acorus calamus</name>
    <name type="common">Sweet flag</name>
    <dbReference type="NCBI Taxonomy" id="4465"/>
    <lineage>
        <taxon>Eukaryota</taxon>
        <taxon>Viridiplantae</taxon>
        <taxon>Streptophyta</taxon>
        <taxon>Embryophyta</taxon>
        <taxon>Tracheophyta</taxon>
        <taxon>Spermatophyta</taxon>
        <taxon>Magnoliopsida</taxon>
        <taxon>Liliopsida</taxon>
        <taxon>Acoraceae</taxon>
        <taxon>Acorus</taxon>
    </lineage>
</organism>
<feature type="compositionally biased region" description="Low complexity" evidence="2">
    <location>
        <begin position="264"/>
        <end position="276"/>
    </location>
</feature>
<dbReference type="GO" id="GO:0006355">
    <property type="term" value="P:regulation of DNA-templated transcription"/>
    <property type="evidence" value="ECO:0007669"/>
    <property type="project" value="InterPro"/>
</dbReference>
<feature type="compositionally biased region" description="Acidic residues" evidence="2">
    <location>
        <begin position="31"/>
        <end position="48"/>
    </location>
</feature>
<feature type="compositionally biased region" description="Pro residues" evidence="2">
    <location>
        <begin position="284"/>
        <end position="296"/>
    </location>
</feature>
<dbReference type="AlphaFoldDB" id="A0AAV9ETJ0"/>
<evidence type="ECO:0000313" key="4">
    <source>
        <dbReference type="EMBL" id="KAK1316471.1"/>
    </source>
</evidence>
<evidence type="ECO:0000256" key="1">
    <source>
        <dbReference type="ARBA" id="ARBA00010820"/>
    </source>
</evidence>